<name>A0A382E531_9ZZZZ</name>
<gene>
    <name evidence="1" type="ORF">METZ01_LOCUS198584</name>
</gene>
<reference evidence="1" key="1">
    <citation type="submission" date="2018-05" db="EMBL/GenBank/DDBJ databases">
        <authorList>
            <person name="Lanie J.A."/>
            <person name="Ng W.-L."/>
            <person name="Kazmierczak K.M."/>
            <person name="Andrzejewski T.M."/>
            <person name="Davidsen T.M."/>
            <person name="Wayne K.J."/>
            <person name="Tettelin H."/>
            <person name="Glass J.I."/>
            <person name="Rusch D."/>
            <person name="Podicherti R."/>
            <person name="Tsui H.-C.T."/>
            <person name="Winkler M.E."/>
        </authorList>
    </citation>
    <scope>NUCLEOTIDE SEQUENCE</scope>
</reference>
<protein>
    <submittedName>
        <fullName evidence="1">Uncharacterized protein</fullName>
    </submittedName>
</protein>
<dbReference type="AlphaFoldDB" id="A0A382E531"/>
<feature type="non-terminal residue" evidence="1">
    <location>
        <position position="59"/>
    </location>
</feature>
<accession>A0A382E531</accession>
<evidence type="ECO:0000313" key="1">
    <source>
        <dbReference type="EMBL" id="SVB45730.1"/>
    </source>
</evidence>
<proteinExistence type="predicted"/>
<sequence>MMGKFGIVLKKVLEDYNLEKITRLIPAWKGKSVMISRINKGITNNNFKVIVDGEAFFLS</sequence>
<dbReference type="EMBL" id="UINC01042720">
    <property type="protein sequence ID" value="SVB45730.1"/>
    <property type="molecule type" value="Genomic_DNA"/>
</dbReference>
<organism evidence="1">
    <name type="scientific">marine metagenome</name>
    <dbReference type="NCBI Taxonomy" id="408172"/>
    <lineage>
        <taxon>unclassified sequences</taxon>
        <taxon>metagenomes</taxon>
        <taxon>ecological metagenomes</taxon>
    </lineage>
</organism>